<dbReference type="GO" id="GO:0033389">
    <property type="term" value="P:putrescine biosynthetic process from arginine, via agmatine"/>
    <property type="evidence" value="ECO:0007669"/>
    <property type="project" value="TreeGrafter"/>
</dbReference>
<protein>
    <submittedName>
        <fullName evidence="6">Agmatinase</fullName>
    </submittedName>
</protein>
<comment type="caution">
    <text evidence="6">The sequence shown here is derived from an EMBL/GenBank/DDBJ whole genome shotgun (WGS) entry which is preliminary data.</text>
</comment>
<keyword evidence="2 4" id="KW-0479">Metal-binding</keyword>
<dbReference type="InterPro" id="IPR006035">
    <property type="entry name" value="Ureohydrolase"/>
</dbReference>
<evidence type="ECO:0000256" key="1">
    <source>
        <dbReference type="ARBA" id="ARBA00009227"/>
    </source>
</evidence>
<keyword evidence="7" id="KW-1185">Reference proteome</keyword>
<dbReference type="GO" id="GO:0008783">
    <property type="term" value="F:agmatinase activity"/>
    <property type="evidence" value="ECO:0007669"/>
    <property type="project" value="TreeGrafter"/>
</dbReference>
<feature type="binding site" evidence="4">
    <location>
        <position position="246"/>
    </location>
    <ligand>
        <name>Mn(2+)</name>
        <dbReference type="ChEBI" id="CHEBI:29035"/>
        <label>1</label>
    </ligand>
</feature>
<dbReference type="SUPFAM" id="SSF52768">
    <property type="entry name" value="Arginase/deacetylase"/>
    <property type="match status" value="1"/>
</dbReference>
<dbReference type="PROSITE" id="PS51409">
    <property type="entry name" value="ARGINASE_2"/>
    <property type="match status" value="1"/>
</dbReference>
<evidence type="ECO:0000256" key="3">
    <source>
        <dbReference type="ARBA" id="ARBA00022801"/>
    </source>
</evidence>
<feature type="binding site" evidence="4">
    <location>
        <position position="164"/>
    </location>
    <ligand>
        <name>Mn(2+)</name>
        <dbReference type="ChEBI" id="CHEBI:29035"/>
        <label>1</label>
    </ligand>
</feature>
<proteinExistence type="inferred from homology"/>
<name>A0A562TGG0_9HYPH</name>
<evidence type="ECO:0000313" key="6">
    <source>
        <dbReference type="EMBL" id="TWI92672.1"/>
    </source>
</evidence>
<evidence type="ECO:0000256" key="5">
    <source>
        <dbReference type="RuleBase" id="RU003684"/>
    </source>
</evidence>
<dbReference type="CDD" id="cd11592">
    <property type="entry name" value="Agmatinase_PAH"/>
    <property type="match status" value="1"/>
</dbReference>
<comment type="similarity">
    <text evidence="1">Belongs to the arginase family. Agmatinase subfamily.</text>
</comment>
<dbReference type="InterPro" id="IPR020855">
    <property type="entry name" value="Ureohydrolase_Mn_BS"/>
</dbReference>
<feature type="binding site" evidence="4">
    <location>
        <position position="168"/>
    </location>
    <ligand>
        <name>Mn(2+)</name>
        <dbReference type="ChEBI" id="CHEBI:29035"/>
        <label>1</label>
    </ligand>
</feature>
<dbReference type="InterPro" id="IPR023696">
    <property type="entry name" value="Ureohydrolase_dom_sf"/>
</dbReference>
<accession>A0A562TGG0</accession>
<evidence type="ECO:0000313" key="7">
    <source>
        <dbReference type="Proteomes" id="UP000320593"/>
    </source>
</evidence>
<dbReference type="GO" id="GO:0046872">
    <property type="term" value="F:metal ion binding"/>
    <property type="evidence" value="ECO:0007669"/>
    <property type="project" value="UniProtKB-KW"/>
</dbReference>
<dbReference type="PROSITE" id="PS01053">
    <property type="entry name" value="ARGINASE_1"/>
    <property type="match status" value="1"/>
</dbReference>
<feature type="binding site" evidence="4">
    <location>
        <position position="166"/>
    </location>
    <ligand>
        <name>Mn(2+)</name>
        <dbReference type="ChEBI" id="CHEBI:29035"/>
        <label>1</label>
    </ligand>
</feature>
<dbReference type="NCBIfam" id="NF002564">
    <property type="entry name" value="PRK02190.1"/>
    <property type="match status" value="1"/>
</dbReference>
<dbReference type="EMBL" id="VLLF01000001">
    <property type="protein sequence ID" value="TWI92672.1"/>
    <property type="molecule type" value="Genomic_DNA"/>
</dbReference>
<feature type="binding site" evidence="4">
    <location>
        <position position="248"/>
    </location>
    <ligand>
        <name>Mn(2+)</name>
        <dbReference type="ChEBI" id="CHEBI:29035"/>
        <label>1</label>
    </ligand>
</feature>
<dbReference type="PIRSF" id="PIRSF036979">
    <property type="entry name" value="Arginase"/>
    <property type="match status" value="1"/>
</dbReference>
<feature type="binding site" evidence="4">
    <location>
        <position position="141"/>
    </location>
    <ligand>
        <name>Mn(2+)</name>
        <dbReference type="ChEBI" id="CHEBI:29035"/>
        <label>1</label>
    </ligand>
</feature>
<dbReference type="Gene3D" id="3.40.800.10">
    <property type="entry name" value="Ureohydrolase domain"/>
    <property type="match status" value="1"/>
</dbReference>
<dbReference type="AlphaFoldDB" id="A0A562TGG0"/>
<reference evidence="6 7" key="1">
    <citation type="submission" date="2019-07" db="EMBL/GenBank/DDBJ databases">
        <title>Genomic Encyclopedia of Archaeal and Bacterial Type Strains, Phase II (KMG-II): from individual species to whole genera.</title>
        <authorList>
            <person name="Goeker M."/>
        </authorList>
    </citation>
    <scope>NUCLEOTIDE SEQUENCE [LARGE SCALE GENOMIC DNA]</scope>
    <source>
        <strain evidence="6 7">ATCC BAA-252</strain>
    </source>
</reference>
<organism evidence="6 7">
    <name type="scientific">Roseibium hamelinense</name>
    <dbReference type="NCBI Taxonomy" id="150831"/>
    <lineage>
        <taxon>Bacteria</taxon>
        <taxon>Pseudomonadati</taxon>
        <taxon>Pseudomonadota</taxon>
        <taxon>Alphaproteobacteria</taxon>
        <taxon>Hyphomicrobiales</taxon>
        <taxon>Stappiaceae</taxon>
        <taxon>Roseibium</taxon>
    </lineage>
</organism>
<dbReference type="Pfam" id="PF00491">
    <property type="entry name" value="Arginase"/>
    <property type="match status" value="1"/>
</dbReference>
<dbReference type="Proteomes" id="UP000320593">
    <property type="component" value="Unassembled WGS sequence"/>
</dbReference>
<evidence type="ECO:0000256" key="4">
    <source>
        <dbReference type="PIRSR" id="PIRSR036979-1"/>
    </source>
</evidence>
<sequence>MDLPMDTDMPRPTDNAFLGDSLKGGSHEPTYAGALSFMRRRYSRTLDGVDLAIWGIPFDASVSNRPGARFGPQGVRRASAIFDGDPQYPFAFDPFEVLAAVDYGDCVFDYGLNASIPEHIQKQAEGIVETGTHLFSIGGDHFVTYPLLKAHVRQHGPVGLVQFDAHQDTWDDKGDRIDHGTFVGRAVREGLIDPHRSIQIGIRTHAPETCGIEIIHGYEMDQLGLAGVISRIIERVGAGPAYMTFDIDCLDPAFAPGTGTPVAGGLLSREALSILRGLGEINFVGGDVVEVAPAYDHADITSIAGASVALTYIGLLAEKRRVR</sequence>
<dbReference type="PANTHER" id="PTHR11358:SF26">
    <property type="entry name" value="GUANIDINO ACID HYDROLASE, MITOCHONDRIAL"/>
    <property type="match status" value="1"/>
</dbReference>
<dbReference type="PANTHER" id="PTHR11358">
    <property type="entry name" value="ARGINASE/AGMATINASE"/>
    <property type="match status" value="1"/>
</dbReference>
<evidence type="ECO:0000256" key="2">
    <source>
        <dbReference type="ARBA" id="ARBA00022723"/>
    </source>
</evidence>
<dbReference type="NCBIfam" id="TIGR01230">
    <property type="entry name" value="agmatinase"/>
    <property type="match status" value="1"/>
</dbReference>
<keyword evidence="3 5" id="KW-0378">Hydrolase</keyword>
<comment type="cofactor">
    <cofactor evidence="4">
        <name>Mn(2+)</name>
        <dbReference type="ChEBI" id="CHEBI:29035"/>
    </cofactor>
    <text evidence="4">Binds 2 manganese ions per subunit.</text>
</comment>
<gene>
    <name evidence="6" type="ORF">JM93_00215</name>
</gene>
<keyword evidence="4" id="KW-0464">Manganese</keyword>
<dbReference type="InterPro" id="IPR005925">
    <property type="entry name" value="Agmatinase-rel"/>
</dbReference>